<accession>A0ABQ8UJ46</accession>
<reference evidence="2" key="1">
    <citation type="journal article" date="2022" name="bioRxiv">
        <title>Genomics of Preaxostyla Flagellates Illuminates Evolutionary Transitions and the Path Towards Mitochondrial Loss.</title>
        <authorList>
            <person name="Novak L.V.F."/>
            <person name="Treitli S.C."/>
            <person name="Pyrih J."/>
            <person name="Halakuc P."/>
            <person name="Pipaliya S.V."/>
            <person name="Vacek V."/>
            <person name="Brzon O."/>
            <person name="Soukal P."/>
            <person name="Eme L."/>
            <person name="Dacks J.B."/>
            <person name="Karnkowska A."/>
            <person name="Elias M."/>
            <person name="Hampl V."/>
        </authorList>
    </citation>
    <scope>NUCLEOTIDE SEQUENCE</scope>
    <source>
        <strain evidence="2">RCP-MX</strain>
    </source>
</reference>
<gene>
    <name evidence="2" type="ORF">PAPYR_5828</name>
</gene>
<protein>
    <submittedName>
        <fullName evidence="2">UPF0160 protein C27H6.8</fullName>
    </submittedName>
</protein>
<sequence>MAEIVPSIVVHGGKFHCDDAMAVALLMFLPQYSHATVLRTFDAGQIAAATVVCDIGGVYDHSKLRYDHHQRGFNEVFSPKNQKIKMASAGLVWRHYGPEIMRTLAESPLNDQSVALLHFKVYQDLIAAVDANDNGIDQYSHVLPPGAEPLFAIHSDLSSRVASLNPNWQETCTPGEVDARFMQGVGLCREEFLRTFSHAVKSWLPARAIISKAIEERHLLAPDCGGRVLVLSQNAPWRDHLFTIEEERSISPSILYVVVEDAPRHQWSSVCVPLHRNTFLNRAPFPEAWRGLRDAELSARASIPGCAFVHASGFMAAHATKDGAMDMCRQAMKLAPPS</sequence>
<evidence type="ECO:0000256" key="1">
    <source>
        <dbReference type="ARBA" id="ARBA00010105"/>
    </source>
</evidence>
<dbReference type="Pfam" id="PF03690">
    <property type="entry name" value="MYG1_exonuc"/>
    <property type="match status" value="1"/>
</dbReference>
<dbReference type="InterPro" id="IPR003226">
    <property type="entry name" value="MYG1_exonuclease"/>
</dbReference>
<dbReference type="PANTHER" id="PTHR11215:SF1">
    <property type="entry name" value="MYG1 EXONUCLEASE"/>
    <property type="match status" value="1"/>
</dbReference>
<dbReference type="PANTHER" id="PTHR11215">
    <property type="entry name" value="METAL DEPENDENT HYDROLASE - RELATED"/>
    <property type="match status" value="1"/>
</dbReference>
<dbReference type="Proteomes" id="UP001141327">
    <property type="component" value="Unassembled WGS sequence"/>
</dbReference>
<organism evidence="2 3">
    <name type="scientific">Paratrimastix pyriformis</name>
    <dbReference type="NCBI Taxonomy" id="342808"/>
    <lineage>
        <taxon>Eukaryota</taxon>
        <taxon>Metamonada</taxon>
        <taxon>Preaxostyla</taxon>
        <taxon>Paratrimastigidae</taxon>
        <taxon>Paratrimastix</taxon>
    </lineage>
</organism>
<comment type="similarity">
    <text evidence="1">Belongs to the MYG1 family.</text>
</comment>
<comment type="caution">
    <text evidence="2">The sequence shown here is derived from an EMBL/GenBank/DDBJ whole genome shotgun (WGS) entry which is preliminary data.</text>
</comment>
<keyword evidence="3" id="KW-1185">Reference proteome</keyword>
<evidence type="ECO:0000313" key="3">
    <source>
        <dbReference type="Proteomes" id="UP001141327"/>
    </source>
</evidence>
<evidence type="ECO:0000313" key="2">
    <source>
        <dbReference type="EMBL" id="KAJ4458437.1"/>
    </source>
</evidence>
<dbReference type="EMBL" id="JAPMOS010000029">
    <property type="protein sequence ID" value="KAJ4458437.1"/>
    <property type="molecule type" value="Genomic_DNA"/>
</dbReference>
<proteinExistence type="inferred from homology"/>
<name>A0ABQ8UJ46_9EUKA</name>